<keyword evidence="2" id="KW-1185">Reference proteome</keyword>
<proteinExistence type="predicted"/>
<comment type="caution">
    <text evidence="1">The sequence shown here is derived from an EMBL/GenBank/DDBJ whole genome shotgun (WGS) entry which is preliminary data.</text>
</comment>
<evidence type="ECO:0008006" key="3">
    <source>
        <dbReference type="Google" id="ProtNLM"/>
    </source>
</evidence>
<dbReference type="OrthoDB" id="2912567at2"/>
<dbReference type="EMBL" id="NGKU01000001">
    <property type="protein sequence ID" value="OTN76728.1"/>
    <property type="molecule type" value="Genomic_DNA"/>
</dbReference>
<gene>
    <name evidence="1" type="ORF">A5886_001807</name>
</gene>
<reference evidence="1 2" key="1">
    <citation type="submission" date="2017-05" db="EMBL/GenBank/DDBJ databases">
        <title>The Genome Sequence of Enterococcus sp. 8G7_MSG3316.</title>
        <authorList>
            <consortium name="The Broad Institute Genomics Platform"/>
            <consortium name="The Broad Institute Genomic Center for Infectious Diseases"/>
            <person name="Earl A."/>
            <person name="Manson A."/>
            <person name="Schwartman J."/>
            <person name="Gilmore M."/>
            <person name="Abouelleil A."/>
            <person name="Cao P."/>
            <person name="Chapman S."/>
            <person name="Cusick C."/>
            <person name="Shea T."/>
            <person name="Young S."/>
            <person name="Neafsey D."/>
            <person name="Nusbaum C."/>
            <person name="Birren B."/>
        </authorList>
    </citation>
    <scope>NUCLEOTIDE SEQUENCE [LARGE SCALE GENOMIC DNA]</scope>
    <source>
        <strain evidence="1 2">8G7_MSG3316</strain>
    </source>
</reference>
<sequence>MRQTLPPKKYFPHDISYRKKTSKGSRGNSEFGEGILIENVRFDLSFKFNNTDVNSTEESPNALVSILKKYSSPLPFFDLGDQIEFQNQNYIVVAVIPLILDNADPFGFELEVV</sequence>
<protein>
    <recommendedName>
        <fullName evidence="3">Minor capsid protein</fullName>
    </recommendedName>
</protein>
<dbReference type="RefSeq" id="WP_086274687.1">
    <property type="nucleotide sequence ID" value="NZ_NGKU01000001.1"/>
</dbReference>
<organism evidence="1 2">
    <name type="scientific">Candidatus Enterococcus testudinis</name>
    <dbReference type="NCBI Taxonomy" id="1834191"/>
    <lineage>
        <taxon>Bacteria</taxon>
        <taxon>Bacillati</taxon>
        <taxon>Bacillota</taxon>
        <taxon>Bacilli</taxon>
        <taxon>Lactobacillales</taxon>
        <taxon>Enterococcaceae</taxon>
        <taxon>Enterococcus</taxon>
    </lineage>
</organism>
<dbReference type="Proteomes" id="UP000195043">
    <property type="component" value="Unassembled WGS sequence"/>
</dbReference>
<dbReference type="Pfam" id="PF10665">
    <property type="entry name" value="Minor_capsid_1"/>
    <property type="match status" value="1"/>
</dbReference>
<dbReference type="AlphaFoldDB" id="A0A242A6R7"/>
<dbReference type="InterPro" id="IPR019612">
    <property type="entry name" value="Minor_capsid_put"/>
</dbReference>
<name>A0A242A6R7_9ENTE</name>
<evidence type="ECO:0000313" key="2">
    <source>
        <dbReference type="Proteomes" id="UP000195043"/>
    </source>
</evidence>
<accession>A0A242A6R7</accession>
<evidence type="ECO:0000313" key="1">
    <source>
        <dbReference type="EMBL" id="OTN76728.1"/>
    </source>
</evidence>
<dbReference type="STRING" id="1834191.A5886_001807"/>